<proteinExistence type="predicted"/>
<dbReference type="SUPFAM" id="SSF53474">
    <property type="entry name" value="alpha/beta-Hydrolases"/>
    <property type="match status" value="1"/>
</dbReference>
<organism evidence="3 4">
    <name type="scientific">Paracidovorax wautersii</name>
    <dbReference type="NCBI Taxonomy" id="1177982"/>
    <lineage>
        <taxon>Bacteria</taxon>
        <taxon>Pseudomonadati</taxon>
        <taxon>Pseudomonadota</taxon>
        <taxon>Betaproteobacteria</taxon>
        <taxon>Burkholderiales</taxon>
        <taxon>Comamonadaceae</taxon>
        <taxon>Paracidovorax</taxon>
    </lineage>
</organism>
<name>A0ABU1I6P1_9BURK</name>
<keyword evidence="1" id="KW-0472">Membrane</keyword>
<gene>
    <name evidence="3" type="ORF">QE399_000566</name>
</gene>
<evidence type="ECO:0000259" key="2">
    <source>
        <dbReference type="Pfam" id="PF12697"/>
    </source>
</evidence>
<feature type="transmembrane region" description="Helical" evidence="1">
    <location>
        <begin position="35"/>
        <end position="58"/>
    </location>
</feature>
<evidence type="ECO:0000313" key="3">
    <source>
        <dbReference type="EMBL" id="MDR6212877.1"/>
    </source>
</evidence>
<dbReference type="InterPro" id="IPR000073">
    <property type="entry name" value="AB_hydrolase_1"/>
</dbReference>
<reference evidence="3 4" key="1">
    <citation type="submission" date="2023-08" db="EMBL/GenBank/DDBJ databases">
        <title>Functional and genomic diversity of the sorghum phyllosphere microbiome.</title>
        <authorList>
            <person name="Shade A."/>
        </authorList>
    </citation>
    <scope>NUCLEOTIDE SEQUENCE [LARGE SCALE GENOMIC DNA]</scope>
    <source>
        <strain evidence="3 4">SORGH_AS_0335</strain>
    </source>
</reference>
<keyword evidence="1" id="KW-0812">Transmembrane</keyword>
<accession>A0ABU1I6P1</accession>
<feature type="domain" description="AB hydrolase-1" evidence="2">
    <location>
        <begin position="118"/>
        <end position="230"/>
    </location>
</feature>
<dbReference type="PANTHER" id="PTHR37946">
    <property type="entry name" value="SLL1969 PROTEIN"/>
    <property type="match status" value="1"/>
</dbReference>
<sequence>MILTNAGWQRWMVFTNLALAAAWLAWQWPASPWRAVGGLVAALLLFRALMGLQFVLMARANRHDPVPRPRVAQVVRAWWAETRWATVVFGWWQPFRAAAIPDWLPARADPAAPGPRGVVLLHGFLCNRGFWTPWLPLLRARGHAYVAVTLEPPFGSIDDYAPAIDAAVRRVAEATGRPPVVIGHSMGGLAARAWLRTCQADDRVHRVVTLGTPHRGTWAGRFSRAVNGQQMALDGDWIGALSGSEPPGRSARFVCWYSNCDNIVFPAQVATLPGADNRFVEGVAHVQMAFHPPVVQACLDEILREEDRRRAT</sequence>
<dbReference type="Proteomes" id="UP001267710">
    <property type="component" value="Unassembled WGS sequence"/>
</dbReference>
<dbReference type="PANTHER" id="PTHR37946:SF1">
    <property type="entry name" value="SLL1969 PROTEIN"/>
    <property type="match status" value="1"/>
</dbReference>
<dbReference type="EMBL" id="JAVIZX010000001">
    <property type="protein sequence ID" value="MDR6212877.1"/>
    <property type="molecule type" value="Genomic_DNA"/>
</dbReference>
<dbReference type="Gene3D" id="3.40.50.1820">
    <property type="entry name" value="alpha/beta hydrolase"/>
    <property type="match status" value="1"/>
</dbReference>
<dbReference type="GO" id="GO:0004806">
    <property type="term" value="F:triacylglycerol lipase activity"/>
    <property type="evidence" value="ECO:0007669"/>
    <property type="project" value="UniProtKB-EC"/>
</dbReference>
<keyword evidence="4" id="KW-1185">Reference proteome</keyword>
<dbReference type="Pfam" id="PF12697">
    <property type="entry name" value="Abhydrolase_6"/>
    <property type="match status" value="1"/>
</dbReference>
<protein>
    <submittedName>
        <fullName evidence="3">Triacylglycerol lipase</fullName>
        <ecNumber evidence="3">3.1.1.3</ecNumber>
    </submittedName>
</protein>
<feature type="transmembrane region" description="Helical" evidence="1">
    <location>
        <begin position="12"/>
        <end position="29"/>
    </location>
</feature>
<comment type="caution">
    <text evidence="3">The sequence shown here is derived from an EMBL/GenBank/DDBJ whole genome shotgun (WGS) entry which is preliminary data.</text>
</comment>
<evidence type="ECO:0000256" key="1">
    <source>
        <dbReference type="SAM" id="Phobius"/>
    </source>
</evidence>
<dbReference type="EC" id="3.1.1.3" evidence="3"/>
<dbReference type="InterPro" id="IPR029058">
    <property type="entry name" value="AB_hydrolase_fold"/>
</dbReference>
<evidence type="ECO:0000313" key="4">
    <source>
        <dbReference type="Proteomes" id="UP001267710"/>
    </source>
</evidence>
<keyword evidence="1" id="KW-1133">Transmembrane helix</keyword>
<keyword evidence="3" id="KW-0378">Hydrolase</keyword>